<proteinExistence type="predicted"/>
<organism evidence="2 3">
    <name type="scientific">Marchantia polymorpha subsp. ruderalis</name>
    <dbReference type="NCBI Taxonomy" id="1480154"/>
    <lineage>
        <taxon>Eukaryota</taxon>
        <taxon>Viridiplantae</taxon>
        <taxon>Streptophyta</taxon>
        <taxon>Embryophyta</taxon>
        <taxon>Marchantiophyta</taxon>
        <taxon>Marchantiopsida</taxon>
        <taxon>Marchantiidae</taxon>
        <taxon>Marchantiales</taxon>
        <taxon>Marchantiaceae</taxon>
        <taxon>Marchantia</taxon>
    </lineage>
</organism>
<evidence type="ECO:0000313" key="3">
    <source>
        <dbReference type="Proteomes" id="UP000077202"/>
    </source>
</evidence>
<accession>A0A176VTK6</accession>
<comment type="caution">
    <text evidence="2">The sequence shown here is derived from an EMBL/GenBank/DDBJ whole genome shotgun (WGS) entry which is preliminary data.</text>
</comment>
<evidence type="ECO:0000313" key="2">
    <source>
        <dbReference type="EMBL" id="OAE23445.1"/>
    </source>
</evidence>
<sequence length="140" mass="15470">MNRDSSGHHGCDSFVSRGNAKTTGQPAPTPDTRVKDLIGQTAGLLSRKLSDFDLPADDQVGSVGTTGLYARGFLWLMALAAHWLTEEWLRGRRNRPHEGSVGSADGWMDGWMERRSEGNLDGWMDGSNHDRRLGVRLHIV</sequence>
<dbReference type="Proteomes" id="UP000077202">
    <property type="component" value="Unassembled WGS sequence"/>
</dbReference>
<feature type="region of interest" description="Disordered" evidence="1">
    <location>
        <begin position="1"/>
        <end position="34"/>
    </location>
</feature>
<dbReference type="AlphaFoldDB" id="A0A176VTK6"/>
<keyword evidence="3" id="KW-1185">Reference proteome</keyword>
<feature type="compositionally biased region" description="Basic and acidic residues" evidence="1">
    <location>
        <begin position="1"/>
        <end position="11"/>
    </location>
</feature>
<evidence type="ECO:0000256" key="1">
    <source>
        <dbReference type="SAM" id="MobiDB-lite"/>
    </source>
</evidence>
<reference evidence="2" key="1">
    <citation type="submission" date="2016-03" db="EMBL/GenBank/DDBJ databases">
        <title>Mechanisms controlling the formation of the plant cell surface in tip-growing cells are functionally conserved among land plants.</title>
        <authorList>
            <person name="Honkanen S."/>
            <person name="Jones V.A."/>
            <person name="Morieri G."/>
            <person name="Champion C."/>
            <person name="Hetherington A.J."/>
            <person name="Kelly S."/>
            <person name="Saint-Marcoux D."/>
            <person name="Proust H."/>
            <person name="Prescott H."/>
            <person name="Dolan L."/>
        </authorList>
    </citation>
    <scope>NUCLEOTIDE SEQUENCE [LARGE SCALE GENOMIC DNA]</scope>
    <source>
        <tissue evidence="2">Whole gametophyte</tissue>
    </source>
</reference>
<gene>
    <name evidence="2" type="ORF">AXG93_285s1010</name>
</gene>
<protein>
    <submittedName>
        <fullName evidence="2">Uncharacterized protein</fullName>
    </submittedName>
</protein>
<name>A0A176VTK6_MARPO</name>
<dbReference type="EMBL" id="LVLJ01002837">
    <property type="protein sequence ID" value="OAE23445.1"/>
    <property type="molecule type" value="Genomic_DNA"/>
</dbReference>